<dbReference type="Gene3D" id="1.10.472.10">
    <property type="entry name" value="Cyclin-like"/>
    <property type="match status" value="1"/>
</dbReference>
<gene>
    <name evidence="5" type="ORF">BS47DRAFT_1341733</name>
</gene>
<feature type="compositionally biased region" description="Basic and acidic residues" evidence="3">
    <location>
        <begin position="310"/>
        <end position="331"/>
    </location>
</feature>
<dbReference type="InterPro" id="IPR043198">
    <property type="entry name" value="Cyclin/Ssn8"/>
</dbReference>
<feature type="region of interest" description="Disordered" evidence="3">
    <location>
        <begin position="310"/>
        <end position="354"/>
    </location>
</feature>
<evidence type="ECO:0000256" key="3">
    <source>
        <dbReference type="SAM" id="MobiDB-lite"/>
    </source>
</evidence>
<evidence type="ECO:0000313" key="6">
    <source>
        <dbReference type="Proteomes" id="UP000886523"/>
    </source>
</evidence>
<feature type="domain" description="Cyclin-like" evidence="4">
    <location>
        <begin position="86"/>
        <end position="168"/>
    </location>
</feature>
<dbReference type="CDD" id="cd20525">
    <property type="entry name" value="CYCLIN_CCNH_rpt2"/>
    <property type="match status" value="1"/>
</dbReference>
<evidence type="ECO:0000256" key="1">
    <source>
        <dbReference type="ARBA" id="ARBA00023127"/>
    </source>
</evidence>
<dbReference type="EMBL" id="MU128948">
    <property type="protein sequence ID" value="KAF9515577.1"/>
    <property type="molecule type" value="Genomic_DNA"/>
</dbReference>
<dbReference type="CDD" id="cd20524">
    <property type="entry name" value="CYCLIN_CCNH_rpt1"/>
    <property type="match status" value="1"/>
</dbReference>
<dbReference type="InterPro" id="IPR036915">
    <property type="entry name" value="Cyclin-like_sf"/>
</dbReference>
<evidence type="ECO:0000313" key="5">
    <source>
        <dbReference type="EMBL" id="KAF9515577.1"/>
    </source>
</evidence>
<dbReference type="PANTHER" id="PTHR10026">
    <property type="entry name" value="CYCLIN"/>
    <property type="match status" value="1"/>
</dbReference>
<dbReference type="Pfam" id="PF16899">
    <property type="entry name" value="Cyclin_C_2"/>
    <property type="match status" value="1"/>
</dbReference>
<dbReference type="SUPFAM" id="SSF47954">
    <property type="entry name" value="Cyclin-like"/>
    <property type="match status" value="2"/>
</dbReference>
<evidence type="ECO:0000259" key="4">
    <source>
        <dbReference type="SMART" id="SM00385"/>
    </source>
</evidence>
<sequence length="354" mass="39549">MVTAIPSAVPNDAFSASPSHSPYEASTQHKHWRYSRTALDEQRASLNSAAVHVIRNAFEIDDPGSSNAISFLSPADEYLLVKLYISKVGQLCAHFHMPEVVEATACSYIRRFYLRNTVMDWHPKNVMLTAIFLASKTTNHPIPLEQYASHIPNTTPSDVLDLEFLVAQSLGFEFVVWHAHRALWGIYLDTQTLPDISFHTIHDAYIASVAHVRASRLSDAELIYTPSQIALACFHIAAPVLAEQWAKAKGESDVISLLPAISDMILQEGKPPDLERVREIDKRLKICKNPEKVVGTKAYLKKQAEEEAKAKEKREKKAAEIRALEDARDPFGGELDPEGAAKIERAKQLDEDDD</sequence>
<proteinExistence type="inferred from homology"/>
<keyword evidence="6" id="KW-1185">Reference proteome</keyword>
<accession>A0A9P6B170</accession>
<dbReference type="AlphaFoldDB" id="A0A9P6B170"/>
<dbReference type="Pfam" id="PF00134">
    <property type="entry name" value="Cyclin_N"/>
    <property type="match status" value="1"/>
</dbReference>
<dbReference type="InterPro" id="IPR006671">
    <property type="entry name" value="Cyclin_N"/>
</dbReference>
<dbReference type="SMART" id="SM00385">
    <property type="entry name" value="CYCLIN"/>
    <property type="match status" value="1"/>
</dbReference>
<keyword evidence="1 2" id="KW-0195">Cyclin</keyword>
<comment type="similarity">
    <text evidence="2">Belongs to the cyclin family.</text>
</comment>
<reference evidence="5" key="1">
    <citation type="journal article" date="2020" name="Nat. Commun.">
        <title>Large-scale genome sequencing of mycorrhizal fungi provides insights into the early evolution of symbiotic traits.</title>
        <authorList>
            <person name="Miyauchi S."/>
            <person name="Kiss E."/>
            <person name="Kuo A."/>
            <person name="Drula E."/>
            <person name="Kohler A."/>
            <person name="Sanchez-Garcia M."/>
            <person name="Morin E."/>
            <person name="Andreopoulos B."/>
            <person name="Barry K.W."/>
            <person name="Bonito G."/>
            <person name="Buee M."/>
            <person name="Carver A."/>
            <person name="Chen C."/>
            <person name="Cichocki N."/>
            <person name="Clum A."/>
            <person name="Culley D."/>
            <person name="Crous P.W."/>
            <person name="Fauchery L."/>
            <person name="Girlanda M."/>
            <person name="Hayes R.D."/>
            <person name="Keri Z."/>
            <person name="LaButti K."/>
            <person name="Lipzen A."/>
            <person name="Lombard V."/>
            <person name="Magnuson J."/>
            <person name="Maillard F."/>
            <person name="Murat C."/>
            <person name="Nolan M."/>
            <person name="Ohm R.A."/>
            <person name="Pangilinan J."/>
            <person name="Pereira M.F."/>
            <person name="Perotto S."/>
            <person name="Peter M."/>
            <person name="Pfister S."/>
            <person name="Riley R."/>
            <person name="Sitrit Y."/>
            <person name="Stielow J.B."/>
            <person name="Szollosi G."/>
            <person name="Zifcakova L."/>
            <person name="Stursova M."/>
            <person name="Spatafora J.W."/>
            <person name="Tedersoo L."/>
            <person name="Vaario L.M."/>
            <person name="Yamada A."/>
            <person name="Yan M."/>
            <person name="Wang P."/>
            <person name="Xu J."/>
            <person name="Bruns T."/>
            <person name="Baldrian P."/>
            <person name="Vilgalys R."/>
            <person name="Dunand C."/>
            <person name="Henrissat B."/>
            <person name="Grigoriev I.V."/>
            <person name="Hibbett D."/>
            <person name="Nagy L.G."/>
            <person name="Martin F.M."/>
        </authorList>
    </citation>
    <scope>NUCLEOTIDE SEQUENCE</scope>
    <source>
        <strain evidence="5">UP504</strain>
    </source>
</reference>
<dbReference type="Proteomes" id="UP000886523">
    <property type="component" value="Unassembled WGS sequence"/>
</dbReference>
<feature type="compositionally biased region" description="Basic and acidic residues" evidence="3">
    <location>
        <begin position="339"/>
        <end position="354"/>
    </location>
</feature>
<protein>
    <recommendedName>
        <fullName evidence="4">Cyclin-like domain-containing protein</fullName>
    </recommendedName>
</protein>
<comment type="caution">
    <text evidence="5">The sequence shown here is derived from an EMBL/GenBank/DDBJ whole genome shotgun (WGS) entry which is preliminary data.</text>
</comment>
<organism evidence="5 6">
    <name type="scientific">Hydnum rufescens UP504</name>
    <dbReference type="NCBI Taxonomy" id="1448309"/>
    <lineage>
        <taxon>Eukaryota</taxon>
        <taxon>Fungi</taxon>
        <taxon>Dikarya</taxon>
        <taxon>Basidiomycota</taxon>
        <taxon>Agaricomycotina</taxon>
        <taxon>Agaricomycetes</taxon>
        <taxon>Cantharellales</taxon>
        <taxon>Hydnaceae</taxon>
        <taxon>Hydnum</taxon>
    </lineage>
</organism>
<dbReference type="GO" id="GO:0006357">
    <property type="term" value="P:regulation of transcription by RNA polymerase II"/>
    <property type="evidence" value="ECO:0007669"/>
    <property type="project" value="InterPro"/>
</dbReference>
<dbReference type="GO" id="GO:0016538">
    <property type="term" value="F:cyclin-dependent protein serine/threonine kinase regulator activity"/>
    <property type="evidence" value="ECO:0007669"/>
    <property type="project" value="InterPro"/>
</dbReference>
<dbReference type="OrthoDB" id="340962at2759"/>
<name>A0A9P6B170_9AGAM</name>
<evidence type="ECO:0000256" key="2">
    <source>
        <dbReference type="RuleBase" id="RU000383"/>
    </source>
</evidence>
<dbReference type="InterPro" id="IPR013763">
    <property type="entry name" value="Cyclin-like_dom"/>
</dbReference>
<dbReference type="InterPro" id="IPR031658">
    <property type="entry name" value="Cyclin_C_2"/>
</dbReference>